<evidence type="ECO:0000313" key="2">
    <source>
        <dbReference type="Proteomes" id="UP000008144"/>
    </source>
</evidence>
<dbReference type="InParanoid" id="H2XRM9"/>
<dbReference type="HOGENOM" id="CLU_1708222_0_0_1"/>
<reference evidence="1" key="2">
    <citation type="submission" date="2025-08" db="UniProtKB">
        <authorList>
            <consortium name="Ensembl"/>
        </authorList>
    </citation>
    <scope>IDENTIFICATION</scope>
</reference>
<evidence type="ECO:0000313" key="1">
    <source>
        <dbReference type="Ensembl" id="ENSCINP00000032313.1"/>
    </source>
</evidence>
<dbReference type="Ensembl" id="ENSCINT00000033945.1">
    <property type="protein sequence ID" value="ENSCINP00000032313.1"/>
    <property type="gene ID" value="ENSCING00000024684.1"/>
</dbReference>
<reference evidence="2" key="1">
    <citation type="journal article" date="2002" name="Science">
        <title>The draft genome of Ciona intestinalis: insights into chordate and vertebrate origins.</title>
        <authorList>
            <person name="Dehal P."/>
            <person name="Satou Y."/>
            <person name="Campbell R.K."/>
            <person name="Chapman J."/>
            <person name="Degnan B."/>
            <person name="De Tomaso A."/>
            <person name="Davidson B."/>
            <person name="Di Gregorio A."/>
            <person name="Gelpke M."/>
            <person name="Goodstein D.M."/>
            <person name="Harafuji N."/>
            <person name="Hastings K.E."/>
            <person name="Ho I."/>
            <person name="Hotta K."/>
            <person name="Huang W."/>
            <person name="Kawashima T."/>
            <person name="Lemaire P."/>
            <person name="Martinez D."/>
            <person name="Meinertzhagen I.A."/>
            <person name="Necula S."/>
            <person name="Nonaka M."/>
            <person name="Putnam N."/>
            <person name="Rash S."/>
            <person name="Saiga H."/>
            <person name="Satake M."/>
            <person name="Terry A."/>
            <person name="Yamada L."/>
            <person name="Wang H.G."/>
            <person name="Awazu S."/>
            <person name="Azumi K."/>
            <person name="Boore J."/>
            <person name="Branno M."/>
            <person name="Chin-Bow S."/>
            <person name="DeSantis R."/>
            <person name="Doyle S."/>
            <person name="Francino P."/>
            <person name="Keys D.N."/>
            <person name="Haga S."/>
            <person name="Hayashi H."/>
            <person name="Hino K."/>
            <person name="Imai K.S."/>
            <person name="Inaba K."/>
            <person name="Kano S."/>
            <person name="Kobayashi K."/>
            <person name="Kobayashi M."/>
            <person name="Lee B.I."/>
            <person name="Makabe K.W."/>
            <person name="Manohar C."/>
            <person name="Matassi G."/>
            <person name="Medina M."/>
            <person name="Mochizuki Y."/>
            <person name="Mount S."/>
            <person name="Morishita T."/>
            <person name="Miura S."/>
            <person name="Nakayama A."/>
            <person name="Nishizaka S."/>
            <person name="Nomoto H."/>
            <person name="Ohta F."/>
            <person name="Oishi K."/>
            <person name="Rigoutsos I."/>
            <person name="Sano M."/>
            <person name="Sasaki A."/>
            <person name="Sasakura Y."/>
            <person name="Shoguchi E."/>
            <person name="Shin-i T."/>
            <person name="Spagnuolo A."/>
            <person name="Stainier D."/>
            <person name="Suzuki M.M."/>
            <person name="Tassy O."/>
            <person name="Takatori N."/>
            <person name="Tokuoka M."/>
            <person name="Yagi K."/>
            <person name="Yoshizaki F."/>
            <person name="Wada S."/>
            <person name="Zhang C."/>
            <person name="Hyatt P.D."/>
            <person name="Larimer F."/>
            <person name="Detter C."/>
            <person name="Doggett N."/>
            <person name="Glavina T."/>
            <person name="Hawkins T."/>
            <person name="Richardson P."/>
            <person name="Lucas S."/>
            <person name="Kohara Y."/>
            <person name="Levine M."/>
            <person name="Satoh N."/>
            <person name="Rokhsar D.S."/>
        </authorList>
    </citation>
    <scope>NUCLEOTIDE SEQUENCE [LARGE SCALE GENOMIC DNA]</scope>
</reference>
<name>H2XRM9_CIOIN</name>
<dbReference type="Proteomes" id="UP000008144">
    <property type="component" value="Unassembled WGS sequence"/>
</dbReference>
<proteinExistence type="predicted"/>
<dbReference type="AlphaFoldDB" id="H2XRM9"/>
<organism evidence="1 2">
    <name type="scientific">Ciona intestinalis</name>
    <name type="common">Transparent sea squirt</name>
    <name type="synonym">Ascidia intestinalis</name>
    <dbReference type="NCBI Taxonomy" id="7719"/>
    <lineage>
        <taxon>Eukaryota</taxon>
        <taxon>Metazoa</taxon>
        <taxon>Chordata</taxon>
        <taxon>Tunicata</taxon>
        <taxon>Ascidiacea</taxon>
        <taxon>Phlebobranchia</taxon>
        <taxon>Cionidae</taxon>
        <taxon>Ciona</taxon>
    </lineage>
</organism>
<keyword evidence="2" id="KW-1185">Reference proteome</keyword>
<sequence length="154" mass="17016">MNVLSVHISVRTWDTNMKLSLETFDVVQPQFQTADNTPLVLMNSEVSSDSDTLFHGEIIQVNPKSPDFVQLYNRTKQLVFVRFGSLCITAHVQAVLKLQSFVSSLTHLLESQAAKVIEPTVAAHETSEKSDLATKSDVSIIPSNVKDSDSKVVD</sequence>
<accession>H2XRM9</accession>
<protein>
    <submittedName>
        <fullName evidence="1">Uncharacterized protein</fullName>
    </submittedName>
</protein>
<reference evidence="1" key="3">
    <citation type="submission" date="2025-09" db="UniProtKB">
        <authorList>
            <consortium name="Ensembl"/>
        </authorList>
    </citation>
    <scope>IDENTIFICATION</scope>
</reference>